<feature type="domain" description="Glycosyltransferase 2-like" evidence="4">
    <location>
        <begin position="237"/>
        <end position="367"/>
    </location>
</feature>
<dbReference type="PANTHER" id="PTHR43179:SF12">
    <property type="entry name" value="GALACTOFURANOSYLTRANSFERASE GLFT2"/>
    <property type="match status" value="1"/>
</dbReference>
<organism evidence="5 6">
    <name type="scientific">Subsaximicrobium wynnwilliamsii</name>
    <dbReference type="NCBI Taxonomy" id="291179"/>
    <lineage>
        <taxon>Bacteria</taxon>
        <taxon>Pseudomonadati</taxon>
        <taxon>Bacteroidota</taxon>
        <taxon>Flavobacteriia</taxon>
        <taxon>Flavobacteriales</taxon>
        <taxon>Flavobacteriaceae</taxon>
        <taxon>Subsaximicrobium</taxon>
    </lineage>
</organism>
<protein>
    <submittedName>
        <fullName evidence="5">Glycosyltransferase family 2 protein</fullName>
    </submittedName>
</protein>
<dbReference type="SUPFAM" id="SSF53448">
    <property type="entry name" value="Nucleotide-diphospho-sugar transferases"/>
    <property type="match status" value="1"/>
</dbReference>
<comment type="caution">
    <text evidence="5">The sequence shown here is derived from an EMBL/GenBank/DDBJ whole genome shotgun (WGS) entry which is preliminary data.</text>
</comment>
<gene>
    <name evidence="5" type="ORF">ESY86_16825</name>
</gene>
<dbReference type="Proteomes" id="UP000321578">
    <property type="component" value="Unassembled WGS sequence"/>
</dbReference>
<proteinExistence type="inferred from homology"/>
<name>A0A5C6ZBP8_9FLAO</name>
<dbReference type="EMBL" id="VORO01000024">
    <property type="protein sequence ID" value="TXD87443.1"/>
    <property type="molecule type" value="Genomic_DNA"/>
</dbReference>
<keyword evidence="2" id="KW-0328">Glycosyltransferase</keyword>
<dbReference type="PANTHER" id="PTHR43179">
    <property type="entry name" value="RHAMNOSYLTRANSFERASE WBBL"/>
    <property type="match status" value="1"/>
</dbReference>
<keyword evidence="3 5" id="KW-0808">Transferase</keyword>
<dbReference type="GO" id="GO:0016757">
    <property type="term" value="F:glycosyltransferase activity"/>
    <property type="evidence" value="ECO:0007669"/>
    <property type="project" value="UniProtKB-KW"/>
</dbReference>
<dbReference type="InterPro" id="IPR029044">
    <property type="entry name" value="Nucleotide-diphossugar_trans"/>
</dbReference>
<evidence type="ECO:0000259" key="4">
    <source>
        <dbReference type="Pfam" id="PF00535"/>
    </source>
</evidence>
<evidence type="ECO:0000256" key="2">
    <source>
        <dbReference type="ARBA" id="ARBA00022676"/>
    </source>
</evidence>
<sequence>MIVIYHHNNQVHSIVDHKLNAVLPIIEKPILKALMHLASKNDNKILVWCRLDCKALLNLEGITNAFRTKNIMVSYGDGFYLPDAIGYVENSPFINVNTSVKYPTWKMHSAVGAIYSSTLIKFKNCIFSEDFEYDLNSIAKLGMPKGVFCYSEPKLLIKPLAPSAKRVGIFTLFRFVKQHYRTPWVFLLALNFSWHERKWPFLPLLLSLFYKRRHFKDSIPLESIHDDPVSTLPSIDVIIPTIGRSSYLHDVLMDLAKQTHLPHQVIIVEQNPDPESLSALDFIYSEVWPFKIDHHFIHQTGACNARNLALKQVVSEYVYLADDDNKFDGNLIERVLHQMLTFNLDVVSMSYLQKNEVETRKQPIQWATFGAGCSIMKAQYLKEVSFNMSLEFGYGEDVDFGMQLRNLGADVIYLPDISILHLKAPIGGFRSTFKQLWMDDPIQPKPAPTVMLNTIKNKTKWEVLGYKTQLCINYYFVQKVKNPLRYFKMFNKQWERSIYWANQLKRDNRT</sequence>
<dbReference type="RefSeq" id="WP_147087861.1">
    <property type="nucleotide sequence ID" value="NZ_VORM01000026.1"/>
</dbReference>
<dbReference type="AlphaFoldDB" id="A0A5C6ZBP8"/>
<dbReference type="OrthoDB" id="1326385at2"/>
<comment type="similarity">
    <text evidence="1">Belongs to the glycosyltransferase 2 family.</text>
</comment>
<evidence type="ECO:0000313" key="5">
    <source>
        <dbReference type="EMBL" id="TXD87443.1"/>
    </source>
</evidence>
<accession>A0A5C6ZBP8</accession>
<dbReference type="CDD" id="cd00761">
    <property type="entry name" value="Glyco_tranf_GTA_type"/>
    <property type="match status" value="1"/>
</dbReference>
<evidence type="ECO:0000256" key="3">
    <source>
        <dbReference type="ARBA" id="ARBA00022679"/>
    </source>
</evidence>
<keyword evidence="6" id="KW-1185">Reference proteome</keyword>
<dbReference type="Pfam" id="PF00535">
    <property type="entry name" value="Glycos_transf_2"/>
    <property type="match status" value="1"/>
</dbReference>
<reference evidence="5 6" key="1">
    <citation type="submission" date="2019-08" db="EMBL/GenBank/DDBJ databases">
        <title>Genomes of Subsaximicrobium wynnwilliamsii strains.</title>
        <authorList>
            <person name="Bowman J.P."/>
        </authorList>
    </citation>
    <scope>NUCLEOTIDE SEQUENCE [LARGE SCALE GENOMIC DNA]</scope>
    <source>
        <strain evidence="5 6">2-80-2</strain>
    </source>
</reference>
<evidence type="ECO:0000313" key="6">
    <source>
        <dbReference type="Proteomes" id="UP000321578"/>
    </source>
</evidence>
<dbReference type="Gene3D" id="3.90.550.10">
    <property type="entry name" value="Spore Coat Polysaccharide Biosynthesis Protein SpsA, Chain A"/>
    <property type="match status" value="1"/>
</dbReference>
<evidence type="ECO:0000256" key="1">
    <source>
        <dbReference type="ARBA" id="ARBA00006739"/>
    </source>
</evidence>
<dbReference type="InterPro" id="IPR001173">
    <property type="entry name" value="Glyco_trans_2-like"/>
</dbReference>